<dbReference type="EMBL" id="JAHEPS010000001">
    <property type="protein sequence ID" value="MBT1443528.1"/>
    <property type="molecule type" value="Genomic_DNA"/>
</dbReference>
<evidence type="ECO:0008006" key="3">
    <source>
        <dbReference type="Google" id="ProtNLM"/>
    </source>
</evidence>
<name>A0ABS5V0T4_9GAMM</name>
<evidence type="ECO:0000313" key="1">
    <source>
        <dbReference type="EMBL" id="MBT1443528.1"/>
    </source>
</evidence>
<dbReference type="RefSeq" id="WP_214505709.1">
    <property type="nucleotide sequence ID" value="NZ_JAHEPS010000001.1"/>
</dbReference>
<comment type="caution">
    <text evidence="1">The sequence shown here is derived from an EMBL/GenBank/DDBJ whole genome shotgun (WGS) entry which is preliminary data.</text>
</comment>
<evidence type="ECO:0000313" key="2">
    <source>
        <dbReference type="Proteomes" id="UP001195903"/>
    </source>
</evidence>
<reference evidence="1 2" key="1">
    <citation type="submission" date="2021-05" db="EMBL/GenBank/DDBJ databases">
        <title>Shewanella sp. JM162201.</title>
        <authorList>
            <person name="Xu S."/>
            <person name="Li A."/>
        </authorList>
    </citation>
    <scope>NUCLEOTIDE SEQUENCE [LARGE SCALE GENOMIC DNA]</scope>
    <source>
        <strain evidence="1 2">JM162201</strain>
    </source>
</reference>
<dbReference type="PROSITE" id="PS51257">
    <property type="entry name" value="PROKAR_LIPOPROTEIN"/>
    <property type="match status" value="1"/>
</dbReference>
<accession>A0ABS5V0T4</accession>
<dbReference type="Proteomes" id="UP001195903">
    <property type="component" value="Unassembled WGS sequence"/>
</dbReference>
<gene>
    <name evidence="1" type="ORF">KJI95_03195</name>
</gene>
<keyword evidence="2" id="KW-1185">Reference proteome</keyword>
<organism evidence="1 2">
    <name type="scientific">Shewanella jiangmenensis</name>
    <dbReference type="NCBI Taxonomy" id="2837387"/>
    <lineage>
        <taxon>Bacteria</taxon>
        <taxon>Pseudomonadati</taxon>
        <taxon>Pseudomonadota</taxon>
        <taxon>Gammaproteobacteria</taxon>
        <taxon>Alteromonadales</taxon>
        <taxon>Shewanellaceae</taxon>
        <taxon>Shewanella</taxon>
    </lineage>
</organism>
<proteinExistence type="predicted"/>
<protein>
    <recommendedName>
        <fullName evidence="3">Lipoprotein</fullName>
    </recommendedName>
</protein>
<sequence length="178" mass="17960">MKYSLVAVAVGTLALSGCGWFGDNEKAALEQAWLAKDTEIQSAIEQIRSQGLDAVSKSAAAGSVAACIADKLAKDPLGDLATVEGALTESAKVAELLASIESALAQDLSLENAAALLQKGADVAAYAKTLIAEQGLEGASKTLAAMASQTEALASQDLGQHFQSLISSCKAPAAPAAN</sequence>